<dbReference type="GO" id="GO:0005886">
    <property type="term" value="C:plasma membrane"/>
    <property type="evidence" value="ECO:0007669"/>
    <property type="project" value="UniProtKB-SubCell"/>
</dbReference>
<dbReference type="InterPro" id="IPR000515">
    <property type="entry name" value="MetI-like"/>
</dbReference>
<dbReference type="InterPro" id="IPR035906">
    <property type="entry name" value="MetI-like_sf"/>
</dbReference>
<evidence type="ECO:0000313" key="11">
    <source>
        <dbReference type="Proteomes" id="UP000245539"/>
    </source>
</evidence>
<dbReference type="CDD" id="cd06261">
    <property type="entry name" value="TM_PBP2"/>
    <property type="match status" value="1"/>
</dbReference>
<feature type="transmembrane region" description="Helical" evidence="8">
    <location>
        <begin position="342"/>
        <end position="366"/>
    </location>
</feature>
<comment type="subcellular location">
    <subcellularLocation>
        <location evidence="1 8">Cell membrane</location>
        <topology evidence="1 8">Multi-pass membrane protein</topology>
    </subcellularLocation>
</comment>
<evidence type="ECO:0000313" key="10">
    <source>
        <dbReference type="EMBL" id="PWQ98854.1"/>
    </source>
</evidence>
<evidence type="ECO:0000256" key="7">
    <source>
        <dbReference type="ARBA" id="ARBA00023136"/>
    </source>
</evidence>
<evidence type="ECO:0000256" key="3">
    <source>
        <dbReference type="ARBA" id="ARBA00022448"/>
    </source>
</evidence>
<dbReference type="GO" id="GO:0055085">
    <property type="term" value="P:transmembrane transport"/>
    <property type="evidence" value="ECO:0007669"/>
    <property type="project" value="InterPro"/>
</dbReference>
<protein>
    <submittedName>
        <fullName evidence="10">ABC transporter permease</fullName>
    </submittedName>
</protein>
<evidence type="ECO:0000256" key="6">
    <source>
        <dbReference type="ARBA" id="ARBA00022989"/>
    </source>
</evidence>
<feature type="transmembrane region" description="Helical" evidence="8">
    <location>
        <begin position="233"/>
        <end position="251"/>
    </location>
</feature>
<evidence type="ECO:0000256" key="4">
    <source>
        <dbReference type="ARBA" id="ARBA00022475"/>
    </source>
</evidence>
<evidence type="ECO:0000256" key="8">
    <source>
        <dbReference type="RuleBase" id="RU363032"/>
    </source>
</evidence>
<name>A0A317CJU4_9GAMM</name>
<gene>
    <name evidence="10" type="ORF">DKW60_07360</name>
</gene>
<dbReference type="AlphaFoldDB" id="A0A317CJU4"/>
<dbReference type="PANTHER" id="PTHR42929:SF5">
    <property type="entry name" value="ABC TRANSPORTER PERMEASE PROTEIN"/>
    <property type="match status" value="1"/>
</dbReference>
<feature type="transmembrane region" description="Helical" evidence="8">
    <location>
        <begin position="205"/>
        <end position="227"/>
    </location>
</feature>
<feature type="transmembrane region" description="Helical" evidence="8">
    <location>
        <begin position="291"/>
        <end position="311"/>
    </location>
</feature>
<feature type="transmembrane region" description="Helical" evidence="8">
    <location>
        <begin position="31"/>
        <end position="50"/>
    </location>
</feature>
<dbReference type="OrthoDB" id="9807047at2"/>
<dbReference type="Proteomes" id="UP000245539">
    <property type="component" value="Unassembled WGS sequence"/>
</dbReference>
<reference evidence="10 11" key="1">
    <citation type="submission" date="2018-05" db="EMBL/GenBank/DDBJ databases">
        <title>Leucothrix arctica sp. nov., isolated from Arctic seawater.</title>
        <authorList>
            <person name="Choi A."/>
            <person name="Baek K."/>
        </authorList>
    </citation>
    <scope>NUCLEOTIDE SEQUENCE [LARGE SCALE GENOMIC DNA]</scope>
    <source>
        <strain evidence="10 11">JCM 18388</strain>
    </source>
</reference>
<dbReference type="PANTHER" id="PTHR42929">
    <property type="entry name" value="INNER MEMBRANE ABC TRANSPORTER PERMEASE PROTEIN YDCU-RELATED-RELATED"/>
    <property type="match status" value="1"/>
</dbReference>
<dbReference type="SUPFAM" id="SSF161098">
    <property type="entry name" value="MetI-like"/>
    <property type="match status" value="1"/>
</dbReference>
<feature type="transmembrane region" description="Helical" evidence="8">
    <location>
        <begin position="386"/>
        <end position="409"/>
    </location>
</feature>
<keyword evidence="7 8" id="KW-0472">Membrane</keyword>
<feature type="domain" description="ABC transmembrane type-1" evidence="9">
    <location>
        <begin position="201"/>
        <end position="409"/>
    </location>
</feature>
<dbReference type="RefSeq" id="WP_109837016.1">
    <property type="nucleotide sequence ID" value="NZ_QGKM01000014.1"/>
</dbReference>
<accession>A0A317CJU4</accession>
<evidence type="ECO:0000256" key="5">
    <source>
        <dbReference type="ARBA" id="ARBA00022692"/>
    </source>
</evidence>
<dbReference type="PROSITE" id="PS50928">
    <property type="entry name" value="ABC_TM1"/>
    <property type="match status" value="1"/>
</dbReference>
<keyword evidence="6 8" id="KW-1133">Transmembrane helix</keyword>
<dbReference type="EMBL" id="QGKM01000014">
    <property type="protein sequence ID" value="PWQ98854.1"/>
    <property type="molecule type" value="Genomic_DNA"/>
</dbReference>
<dbReference type="Pfam" id="PF00528">
    <property type="entry name" value="BPD_transp_1"/>
    <property type="match status" value="1"/>
</dbReference>
<comment type="similarity">
    <text evidence="2">Belongs to the binding-protein-dependent transport system permease family. CysTW subfamily.</text>
</comment>
<keyword evidence="3 8" id="KW-0813">Transport</keyword>
<keyword evidence="5 8" id="KW-0812">Transmembrane</keyword>
<proteinExistence type="inferred from homology"/>
<keyword evidence="11" id="KW-1185">Reference proteome</keyword>
<evidence type="ECO:0000259" key="9">
    <source>
        <dbReference type="PROSITE" id="PS50928"/>
    </source>
</evidence>
<keyword evidence="4" id="KW-1003">Cell membrane</keyword>
<dbReference type="Gene3D" id="1.10.3720.10">
    <property type="entry name" value="MetI-like"/>
    <property type="match status" value="1"/>
</dbReference>
<evidence type="ECO:0000256" key="1">
    <source>
        <dbReference type="ARBA" id="ARBA00004651"/>
    </source>
</evidence>
<sequence>MPDPTTPILTADGTPLKAKLAQTTRQLKWKAFLLTLPLVLFVVITFVLPIGQMLYRSVHNPAGSNVVPQFAEFIQEWDGQGLPDDKYVESFVKDLAVARKNREIGKTVGNLATRVNYEMPGSRSLITSTARKAAKITEGPYLDALIKINKKWENPAIWLTLQRVSKDYTLAFYLAATDMKYDETGKIVQADDLYQIYIPILLKTLWLSAVITVLCFILAYPVSYLLSTLPLRTSNLLMILVLLPFWTSLLVRTTAWIAMLQTEGIINDALVFLGAIDDDGRIQMIYNQTGTIISMVHILLPFMILPLFSVMKTIPPSYMRAAKSMGASTFYSFRRVYFPQTIPGIAAGTLLVFILAIGYYITPALVGGNDGLLISNLIADHIKKTLNWSLGAALGTILLVVVMVFYWIYNKLVGVDNLKFG</sequence>
<organism evidence="10 11">
    <name type="scientific">Leucothrix pacifica</name>
    <dbReference type="NCBI Taxonomy" id="1247513"/>
    <lineage>
        <taxon>Bacteria</taxon>
        <taxon>Pseudomonadati</taxon>
        <taxon>Pseudomonadota</taxon>
        <taxon>Gammaproteobacteria</taxon>
        <taxon>Thiotrichales</taxon>
        <taxon>Thiotrichaceae</taxon>
        <taxon>Leucothrix</taxon>
    </lineage>
</organism>
<evidence type="ECO:0000256" key="2">
    <source>
        <dbReference type="ARBA" id="ARBA00007069"/>
    </source>
</evidence>
<comment type="caution">
    <text evidence="10">The sequence shown here is derived from an EMBL/GenBank/DDBJ whole genome shotgun (WGS) entry which is preliminary data.</text>
</comment>